<evidence type="ECO:0000313" key="2">
    <source>
        <dbReference type="EMBL" id="CDD10309.1"/>
    </source>
</evidence>
<dbReference type="Gene3D" id="3.10.350.10">
    <property type="entry name" value="LysM domain"/>
    <property type="match status" value="1"/>
</dbReference>
<dbReference type="InterPro" id="IPR036779">
    <property type="entry name" value="LysM_dom_sf"/>
</dbReference>
<accession>R6WTN1</accession>
<dbReference type="RefSeq" id="WP_021720972.1">
    <property type="nucleotide sequence ID" value="NZ_FR892819.1"/>
</dbReference>
<dbReference type="Proteomes" id="UP000014937">
    <property type="component" value="Unassembled WGS sequence"/>
</dbReference>
<comment type="caution">
    <text evidence="2">The sequence shown here is derived from an EMBL/GenBank/DDBJ whole genome shotgun (WGS) entry which is preliminary data.</text>
</comment>
<dbReference type="EMBL" id="CBGL010000029">
    <property type="protein sequence ID" value="CDD10309.1"/>
    <property type="molecule type" value="Genomic_DNA"/>
</dbReference>
<organism evidence="2">
    <name type="scientific">Phascolarctobacterium succinatutens CAG:287</name>
    <dbReference type="NCBI Taxonomy" id="1263101"/>
    <lineage>
        <taxon>Bacteria</taxon>
        <taxon>Bacillati</taxon>
        <taxon>Bacillota</taxon>
        <taxon>Negativicutes</taxon>
        <taxon>Acidaminococcales</taxon>
        <taxon>Acidaminococcaceae</taxon>
        <taxon>Phascolarctobacterium</taxon>
    </lineage>
</organism>
<protein>
    <submittedName>
        <fullName evidence="2">Peptidoglycan-binding LysM</fullName>
    </submittedName>
</protein>
<dbReference type="Pfam" id="PF01476">
    <property type="entry name" value="LysM"/>
    <property type="match status" value="1"/>
</dbReference>
<name>R6WTN1_9FIRM</name>
<dbReference type="SUPFAM" id="SSF54106">
    <property type="entry name" value="LysM domain"/>
    <property type="match status" value="1"/>
</dbReference>
<gene>
    <name evidence="2" type="ORF">BN587_01940</name>
</gene>
<reference evidence="2" key="1">
    <citation type="submission" date="2012-11" db="EMBL/GenBank/DDBJ databases">
        <title>Dependencies among metagenomic species, viruses, plasmids and units of genetic variation.</title>
        <authorList>
            <person name="Nielsen H.B."/>
            <person name="Almeida M."/>
            <person name="Juncker A.S."/>
            <person name="Rasmussen S."/>
            <person name="Li J."/>
            <person name="Sunagawa S."/>
            <person name="Plichta D."/>
            <person name="Gautier L."/>
            <person name="Le Chatelier E."/>
            <person name="Peletier E."/>
            <person name="Bonde I."/>
            <person name="Nielsen T."/>
            <person name="Manichanh C."/>
            <person name="Arumugam M."/>
            <person name="Batto J."/>
            <person name="Santos M.B.Q.D."/>
            <person name="Blom N."/>
            <person name="Borruel N."/>
            <person name="Burgdorf K.S."/>
            <person name="Boumezbeur F."/>
            <person name="Casellas F."/>
            <person name="Dore J."/>
            <person name="Guarner F."/>
            <person name="Hansen T."/>
            <person name="Hildebrand F."/>
            <person name="Kaas R.S."/>
            <person name="Kennedy S."/>
            <person name="Kristiansen K."/>
            <person name="Kultima J.R."/>
            <person name="Leonard P."/>
            <person name="Levenez F."/>
            <person name="Lund O."/>
            <person name="Moumen B."/>
            <person name="Le Paslier D."/>
            <person name="Pons N."/>
            <person name="Pedersen O."/>
            <person name="Prifti E."/>
            <person name="Qin J."/>
            <person name="Raes J."/>
            <person name="Tap J."/>
            <person name="Tims S."/>
            <person name="Ussery D.W."/>
            <person name="Yamada T."/>
            <person name="MetaHit consortium"/>
            <person name="Renault P."/>
            <person name="Sicheritz-Ponten T."/>
            <person name="Bork P."/>
            <person name="Wang J."/>
            <person name="Brunak S."/>
            <person name="Ehrlich S.D."/>
        </authorList>
    </citation>
    <scope>NUCLEOTIDE SEQUENCE [LARGE SCALE GENOMIC DNA]</scope>
</reference>
<proteinExistence type="predicted"/>
<dbReference type="CDD" id="cd00118">
    <property type="entry name" value="LysM"/>
    <property type="match status" value="1"/>
</dbReference>
<feature type="domain" description="LysM" evidence="1">
    <location>
        <begin position="50"/>
        <end position="104"/>
    </location>
</feature>
<dbReference type="AlphaFoldDB" id="R6WTN1"/>
<dbReference type="HOGENOM" id="CLU_2168601_0_0_9"/>
<dbReference type="PROSITE" id="PS51782">
    <property type="entry name" value="LYSM"/>
    <property type="match status" value="1"/>
</dbReference>
<evidence type="ECO:0000259" key="1">
    <source>
        <dbReference type="PROSITE" id="PS51782"/>
    </source>
</evidence>
<sequence>MSKTTKGLVKAFIITAILLAGLVFLTGGSAAKLAIRAHGFLFPSYSRTLVAYTVGEGQTLWEITGRYMDQQDKYRDCRELMHDIAEYNNLNGVKWLQAGQQIVIPLYKEI</sequence>
<dbReference type="InterPro" id="IPR018392">
    <property type="entry name" value="LysM"/>
</dbReference>